<dbReference type="AlphaFoldDB" id="A0A1Q9LR12"/>
<keyword evidence="3" id="KW-1185">Reference proteome</keyword>
<dbReference type="Proteomes" id="UP000186040">
    <property type="component" value="Unassembled WGS sequence"/>
</dbReference>
<dbReference type="STRING" id="1193682.BJP25_11980"/>
<dbReference type="CDD" id="cd00293">
    <property type="entry name" value="USP-like"/>
    <property type="match status" value="1"/>
</dbReference>
<comment type="caution">
    <text evidence="2">The sequence shown here is derived from an EMBL/GenBank/DDBJ whole genome shotgun (WGS) entry which is preliminary data.</text>
</comment>
<feature type="domain" description="UspA" evidence="1">
    <location>
        <begin position="14"/>
        <end position="121"/>
    </location>
</feature>
<reference evidence="2 3" key="1">
    <citation type="submission" date="2016-10" db="EMBL/GenBank/DDBJ databases">
        <title>The Draft Genome Sequence of Actinokineospora bangkokensis 44EHWT reveals the biosynthetic pathway of antifungal compounds Thailandins with unusual extender unit butylmalonyl-CoA.</title>
        <authorList>
            <person name="Greule A."/>
            <person name="Intra B."/>
            <person name="Flemming S."/>
            <person name="Rommel M.G."/>
            <person name="Panbangred W."/>
            <person name="Bechthold A."/>
        </authorList>
    </citation>
    <scope>NUCLEOTIDE SEQUENCE [LARGE SCALE GENOMIC DNA]</scope>
    <source>
        <strain evidence="2 3">44EHW</strain>
    </source>
</reference>
<evidence type="ECO:0000313" key="3">
    <source>
        <dbReference type="Proteomes" id="UP000186040"/>
    </source>
</evidence>
<dbReference type="Pfam" id="PF00582">
    <property type="entry name" value="Usp"/>
    <property type="match status" value="1"/>
</dbReference>
<dbReference type="EMBL" id="MKQR01000007">
    <property type="protein sequence ID" value="OLR94465.1"/>
    <property type="molecule type" value="Genomic_DNA"/>
</dbReference>
<sequence>MNHDTPSPDVNTYVVGLDDSAGALAALRWAMDEAELHHGAVRAVTAWVSGPPHPWTGAVREALAEASAAHPGIPLEHTQRTGDTARALAHAAEGARLLVVGGGRTAHECAHRAPCPVVVVPAARPGRHHLRGRTS</sequence>
<dbReference type="SUPFAM" id="SSF52402">
    <property type="entry name" value="Adenine nucleotide alpha hydrolases-like"/>
    <property type="match status" value="1"/>
</dbReference>
<dbReference type="InterPro" id="IPR006016">
    <property type="entry name" value="UspA"/>
</dbReference>
<proteinExistence type="predicted"/>
<evidence type="ECO:0000313" key="2">
    <source>
        <dbReference type="EMBL" id="OLR94465.1"/>
    </source>
</evidence>
<accession>A0A1Q9LR12</accession>
<protein>
    <recommendedName>
        <fullName evidence="1">UspA domain-containing protein</fullName>
    </recommendedName>
</protein>
<evidence type="ECO:0000259" key="1">
    <source>
        <dbReference type="Pfam" id="PF00582"/>
    </source>
</evidence>
<dbReference type="Gene3D" id="3.40.50.12370">
    <property type="match status" value="1"/>
</dbReference>
<organism evidence="2 3">
    <name type="scientific">Actinokineospora bangkokensis</name>
    <dbReference type="NCBI Taxonomy" id="1193682"/>
    <lineage>
        <taxon>Bacteria</taxon>
        <taxon>Bacillati</taxon>
        <taxon>Actinomycetota</taxon>
        <taxon>Actinomycetes</taxon>
        <taxon>Pseudonocardiales</taxon>
        <taxon>Pseudonocardiaceae</taxon>
        <taxon>Actinokineospora</taxon>
    </lineage>
</organism>
<dbReference type="RefSeq" id="WP_075973845.1">
    <property type="nucleotide sequence ID" value="NZ_MKQR01000007.1"/>
</dbReference>
<gene>
    <name evidence="2" type="ORF">BJP25_11980</name>
</gene>
<name>A0A1Q9LR12_9PSEU</name>